<dbReference type="RefSeq" id="WP_017981408.1">
    <property type="nucleotide sequence ID" value="NZ_AQUL01000001.1"/>
</dbReference>
<reference evidence="1 2" key="1">
    <citation type="submission" date="2014-07" db="EMBL/GenBank/DDBJ databases">
        <title>Whole Genome Sequence of the Amycolatopsis methanolica 239.</title>
        <authorList>
            <person name="Tang B."/>
        </authorList>
    </citation>
    <scope>NUCLEOTIDE SEQUENCE [LARGE SCALE GENOMIC DNA]</scope>
    <source>
        <strain evidence="1 2">239</strain>
    </source>
</reference>
<dbReference type="Proteomes" id="UP000062973">
    <property type="component" value="Chromosome"/>
</dbReference>
<gene>
    <name evidence="1" type="ORF">AMETH_2104</name>
</gene>
<dbReference type="HOGENOM" id="CLU_106514_2_1_11"/>
<dbReference type="KEGG" id="amq:AMETH_2104"/>
<dbReference type="CDD" id="cd07812">
    <property type="entry name" value="SRPBCC"/>
    <property type="match status" value="1"/>
</dbReference>
<dbReference type="InterPro" id="IPR023393">
    <property type="entry name" value="START-like_dom_sf"/>
</dbReference>
<keyword evidence="2" id="KW-1185">Reference proteome</keyword>
<dbReference type="OrthoDB" id="4618973at2"/>
<accession>A0A076MTG2</accession>
<evidence type="ECO:0008006" key="3">
    <source>
        <dbReference type="Google" id="ProtNLM"/>
    </source>
</evidence>
<dbReference type="STRING" id="1068978.AMETH_2104"/>
<dbReference type="eggNOG" id="COG3832">
    <property type="taxonomic scope" value="Bacteria"/>
</dbReference>
<dbReference type="InterPro" id="IPR019587">
    <property type="entry name" value="Polyketide_cyclase/dehydratase"/>
</dbReference>
<organism evidence="1 2">
    <name type="scientific">Amycolatopsis methanolica 239</name>
    <dbReference type="NCBI Taxonomy" id="1068978"/>
    <lineage>
        <taxon>Bacteria</taxon>
        <taxon>Bacillati</taxon>
        <taxon>Actinomycetota</taxon>
        <taxon>Actinomycetes</taxon>
        <taxon>Pseudonocardiales</taxon>
        <taxon>Pseudonocardiaceae</taxon>
        <taxon>Amycolatopsis</taxon>
        <taxon>Amycolatopsis methanolica group</taxon>
    </lineage>
</organism>
<dbReference type="Gene3D" id="3.30.530.20">
    <property type="match status" value="1"/>
</dbReference>
<evidence type="ECO:0000313" key="2">
    <source>
        <dbReference type="Proteomes" id="UP000062973"/>
    </source>
</evidence>
<dbReference type="AlphaFoldDB" id="A0A076MTG2"/>
<protein>
    <recommendedName>
        <fullName evidence="3">Polyketide cyclase/dehydrase</fullName>
    </recommendedName>
</protein>
<dbReference type="Pfam" id="PF10604">
    <property type="entry name" value="Polyketide_cyc2"/>
    <property type="match status" value="1"/>
</dbReference>
<evidence type="ECO:0000313" key="1">
    <source>
        <dbReference type="EMBL" id="AIJ22196.1"/>
    </source>
</evidence>
<dbReference type="PATRIC" id="fig|1068978.7.peg.2240"/>
<proteinExistence type="predicted"/>
<dbReference type="SUPFAM" id="SSF55961">
    <property type="entry name" value="Bet v1-like"/>
    <property type="match status" value="1"/>
</dbReference>
<name>A0A076MTG2_AMYME</name>
<dbReference type="EMBL" id="CP009110">
    <property type="protein sequence ID" value="AIJ22196.1"/>
    <property type="molecule type" value="Genomic_DNA"/>
</dbReference>
<sequence>MGQSGPSATGRIEIAAEPARVYDLVSDPGVLAELAEEYSGFRWLRGVNGARVGARFRGINRRGVRLWSTVSTITDADAGKRFAFEVRSLGIPVSRWQYDIEPAGDGCVVTESTWDKRPGWFRAPSSLVTGVWQREDKNRANIAATLQRLKTRAEHP</sequence>